<keyword evidence="2" id="KW-1185">Reference proteome</keyword>
<protein>
    <submittedName>
        <fullName evidence="1">Malate dehydrogenase 1B</fullName>
    </submittedName>
</protein>
<dbReference type="Proteomes" id="UP001295444">
    <property type="component" value="Chromosome 07"/>
</dbReference>
<organism evidence="1 2">
    <name type="scientific">Pelobates cultripes</name>
    <name type="common">Western spadefoot toad</name>
    <dbReference type="NCBI Taxonomy" id="61616"/>
    <lineage>
        <taxon>Eukaryota</taxon>
        <taxon>Metazoa</taxon>
        <taxon>Chordata</taxon>
        <taxon>Craniata</taxon>
        <taxon>Vertebrata</taxon>
        <taxon>Euteleostomi</taxon>
        <taxon>Amphibia</taxon>
        <taxon>Batrachia</taxon>
        <taxon>Anura</taxon>
        <taxon>Pelobatoidea</taxon>
        <taxon>Pelobatidae</taxon>
        <taxon>Pelobates</taxon>
    </lineage>
</organism>
<sequence length="200" mass="22684">MAKFVLAGKADCPYYAKAELLADYLQKNLPHFRVHKITQHPDDWEQWLAELCQNNGWKHKKSPIIWRELLDRGGKGLLIGGFNEFMEHAQDDYYNVTSAMVSAQMKEIASENYETHIEIQREEEHIKNSFNPLHVWITRAAQASGTQIFLMQSAARSRVGASSGGKKTQTPDKNQTTADITSLVCLKELSQIEVVILPAK</sequence>
<evidence type="ECO:0000313" key="2">
    <source>
        <dbReference type="Proteomes" id="UP001295444"/>
    </source>
</evidence>
<evidence type="ECO:0000313" key="1">
    <source>
        <dbReference type="EMBL" id="CAH2306399.1"/>
    </source>
</evidence>
<reference evidence="1" key="1">
    <citation type="submission" date="2022-03" db="EMBL/GenBank/DDBJ databases">
        <authorList>
            <person name="Alioto T."/>
            <person name="Alioto T."/>
            <person name="Gomez Garrido J."/>
        </authorList>
    </citation>
    <scope>NUCLEOTIDE SEQUENCE</scope>
</reference>
<gene>
    <name evidence="1" type="ORF">PECUL_23A052832</name>
</gene>
<dbReference type="AlphaFoldDB" id="A0AAD1WER4"/>
<accession>A0AAD1WER4</accession>
<dbReference type="Gene3D" id="3.40.30.10">
    <property type="entry name" value="Glutaredoxin"/>
    <property type="match status" value="1"/>
</dbReference>
<name>A0AAD1WER4_PELCU</name>
<dbReference type="EMBL" id="OW240918">
    <property type="protein sequence ID" value="CAH2306399.1"/>
    <property type="molecule type" value="Genomic_DNA"/>
</dbReference>
<proteinExistence type="predicted"/>